<keyword evidence="3" id="KW-1185">Reference proteome</keyword>
<comment type="caution">
    <text evidence="2">The sequence shown here is derived from an EMBL/GenBank/DDBJ whole genome shotgun (WGS) entry which is preliminary data.</text>
</comment>
<gene>
    <name evidence="2" type="ORF">U472_10610</name>
</gene>
<proteinExistence type="predicted"/>
<dbReference type="Proteomes" id="UP000093514">
    <property type="component" value="Unassembled WGS sequence"/>
</dbReference>
<evidence type="ECO:0000313" key="3">
    <source>
        <dbReference type="Proteomes" id="UP000093514"/>
    </source>
</evidence>
<protein>
    <recommendedName>
        <fullName evidence="1">VWFA domain-containing protein</fullName>
    </recommendedName>
</protein>
<dbReference type="PROSITE" id="PS50234">
    <property type="entry name" value="VWFA"/>
    <property type="match status" value="1"/>
</dbReference>
<reference evidence="2 3" key="2">
    <citation type="submission" date="2016-08" db="EMBL/GenBank/DDBJ databases">
        <title>Orenia metallireducens sp. nov. strain Z6, a Novel Metal-reducing Firmicute from the Deep Subsurface.</title>
        <authorList>
            <person name="Maxim B.I."/>
            <person name="Kenneth K."/>
            <person name="Flynn T.M."/>
            <person name="Oloughlin E.J."/>
            <person name="Locke R.A."/>
            <person name="Weber J.R."/>
            <person name="Egan S.M."/>
            <person name="Mackie R.I."/>
            <person name="Cann I.K."/>
        </authorList>
    </citation>
    <scope>NUCLEOTIDE SEQUENCE [LARGE SCALE GENOMIC DNA]</scope>
    <source>
        <strain evidence="2 3">Z6</strain>
    </source>
</reference>
<dbReference type="OrthoDB" id="9783818at2"/>
<dbReference type="SUPFAM" id="SSF53300">
    <property type="entry name" value="vWA-like"/>
    <property type="match status" value="1"/>
</dbReference>
<evidence type="ECO:0000259" key="1">
    <source>
        <dbReference type="PROSITE" id="PS50234"/>
    </source>
</evidence>
<dbReference type="InterPro" id="IPR002035">
    <property type="entry name" value="VWF_A"/>
</dbReference>
<reference evidence="3" key="1">
    <citation type="submission" date="2016-07" db="EMBL/GenBank/DDBJ databases">
        <authorList>
            <person name="Florea S."/>
            <person name="Webb J.S."/>
            <person name="Jaromczyk J."/>
            <person name="Schardl C.L."/>
        </authorList>
    </citation>
    <scope>NUCLEOTIDE SEQUENCE [LARGE SCALE GENOMIC DNA]</scope>
    <source>
        <strain evidence="3">Z6</strain>
    </source>
</reference>
<evidence type="ECO:0000313" key="2">
    <source>
        <dbReference type="EMBL" id="OCL26444.1"/>
    </source>
</evidence>
<organism evidence="2 3">
    <name type="scientific">Orenia metallireducens</name>
    <dbReference type="NCBI Taxonomy" id="1413210"/>
    <lineage>
        <taxon>Bacteria</taxon>
        <taxon>Bacillati</taxon>
        <taxon>Bacillota</taxon>
        <taxon>Clostridia</taxon>
        <taxon>Halanaerobiales</taxon>
        <taxon>Halobacteroidaceae</taxon>
        <taxon>Orenia</taxon>
    </lineage>
</organism>
<dbReference type="CDD" id="cd00198">
    <property type="entry name" value="vWFA"/>
    <property type="match status" value="1"/>
</dbReference>
<dbReference type="AlphaFoldDB" id="A0A1C0A8A2"/>
<accession>A0A1C0A8A2</accession>
<dbReference type="SMART" id="SM00327">
    <property type="entry name" value="VWA"/>
    <property type="match status" value="1"/>
</dbReference>
<dbReference type="Gene3D" id="3.40.50.410">
    <property type="entry name" value="von Willebrand factor, type A domain"/>
    <property type="match status" value="1"/>
</dbReference>
<dbReference type="Pfam" id="PF00092">
    <property type="entry name" value="VWA"/>
    <property type="match status" value="1"/>
</dbReference>
<feature type="domain" description="VWFA" evidence="1">
    <location>
        <begin position="59"/>
        <end position="236"/>
    </location>
</feature>
<dbReference type="RefSeq" id="WP_068718280.1">
    <property type="nucleotide sequence ID" value="NZ_LWDV01000009.1"/>
</dbReference>
<dbReference type="InterPro" id="IPR036465">
    <property type="entry name" value="vWFA_dom_sf"/>
</dbReference>
<sequence length="236" mass="26248">MRVKQNLTLVALILILLSAIFGINTLNIISIPTSQEGESIGREIKVSSSQNQQNDNIINIEIVWDASDSMWGDIEEVNKINHSKKIIRRIIKDIPKNINLGLRVFGNEGSSDEESLLIVPLSQDNKENTLKAINQIKPSGKSPIGINISLAGKDLVNLPGEKHILLVTDGRDTGNIMPNKIVSELREKGIKTHIVQVGEITKVSQLQLKELSRLGGGKYFTYFEEEEVIPTMNLQY</sequence>
<name>A0A1C0A8A2_9FIRM</name>
<dbReference type="EMBL" id="LWDV01000009">
    <property type="protein sequence ID" value="OCL26444.1"/>
    <property type="molecule type" value="Genomic_DNA"/>
</dbReference>